<sequence length="46" mass="5322">MNKKTNSNKQDEELSIYDLFRDYEGGSFQSELIDFGEDIGTEKLES</sequence>
<organism evidence="1 2">
    <name type="scientific">Erysipelothrix inopinata</name>
    <dbReference type="NCBI Taxonomy" id="225084"/>
    <lineage>
        <taxon>Bacteria</taxon>
        <taxon>Bacillati</taxon>
        <taxon>Bacillota</taxon>
        <taxon>Erysipelotrichia</taxon>
        <taxon>Erysipelotrichales</taxon>
        <taxon>Erysipelotrichaceae</taxon>
        <taxon>Erysipelothrix</taxon>
    </lineage>
</organism>
<keyword evidence="2" id="KW-1185">Reference proteome</keyword>
<reference evidence="1 2" key="1">
    <citation type="submission" date="2020-08" db="EMBL/GenBank/DDBJ databases">
        <title>Genome sequence of Erysipelothrix inopinata DSM 15511T.</title>
        <authorList>
            <person name="Hyun D.-W."/>
            <person name="Bae J.-W."/>
        </authorList>
    </citation>
    <scope>NUCLEOTIDE SEQUENCE [LARGE SCALE GENOMIC DNA]</scope>
    <source>
        <strain evidence="1 2">DSM 15511</strain>
    </source>
</reference>
<accession>A0A7G9RZ62</accession>
<dbReference type="EMBL" id="CP060715">
    <property type="protein sequence ID" value="QNN60887.1"/>
    <property type="molecule type" value="Genomic_DNA"/>
</dbReference>
<dbReference type="AlphaFoldDB" id="A0A7G9RZ62"/>
<proteinExistence type="predicted"/>
<gene>
    <name evidence="1" type="ORF">H9L01_00480</name>
</gene>
<name>A0A7G9RZ62_9FIRM</name>
<evidence type="ECO:0000313" key="1">
    <source>
        <dbReference type="EMBL" id="QNN60887.1"/>
    </source>
</evidence>
<dbReference type="KEGG" id="eio:H9L01_00480"/>
<dbReference type="RefSeq" id="WP_187534007.1">
    <property type="nucleotide sequence ID" value="NZ_CBCSHU010000009.1"/>
</dbReference>
<evidence type="ECO:0000313" key="2">
    <source>
        <dbReference type="Proteomes" id="UP000515928"/>
    </source>
</evidence>
<dbReference type="Proteomes" id="UP000515928">
    <property type="component" value="Chromosome"/>
</dbReference>
<protein>
    <submittedName>
        <fullName evidence="1">Uncharacterized protein</fullName>
    </submittedName>
</protein>